<evidence type="ECO:0008006" key="5">
    <source>
        <dbReference type="Google" id="ProtNLM"/>
    </source>
</evidence>
<gene>
    <name evidence="3" type="ORF">GCM10009862_26450</name>
</gene>
<dbReference type="SUPFAM" id="SSF53474">
    <property type="entry name" value="alpha/beta-Hydrolases"/>
    <property type="match status" value="1"/>
</dbReference>
<sequence>MTDTQIFEPDGRAIPFAVEGDGPGLVLLPAQGLNIGYLEALGHSVAQEDFRVVRIGTRRPSDVAVSLHDLAQDVVDVLDHLGIDHAWIGGHAFGGTVARLVAIDHHDRVNGVLLLGVEGAAGSDELDLSDAPEELRDAEVDGLQRAAREALGELPALAAGVPVLVVQGADDRITPPSNGEDLRASAPELVSVVNVDGGKHLFPATHTGAVSWAIEDYLDWD</sequence>
<reference evidence="3 4" key="1">
    <citation type="journal article" date="2019" name="Int. J. Syst. Evol. Microbiol.">
        <title>The Global Catalogue of Microorganisms (GCM) 10K type strain sequencing project: providing services to taxonomists for standard genome sequencing and annotation.</title>
        <authorList>
            <consortium name="The Broad Institute Genomics Platform"/>
            <consortium name="The Broad Institute Genome Sequencing Center for Infectious Disease"/>
            <person name="Wu L."/>
            <person name="Ma J."/>
        </authorList>
    </citation>
    <scope>NUCLEOTIDE SEQUENCE [LARGE SCALE GENOMIC DNA]</scope>
    <source>
        <strain evidence="3 4">JCM 16365</strain>
    </source>
</reference>
<dbReference type="PANTHER" id="PTHR43433">
    <property type="entry name" value="HYDROLASE, ALPHA/BETA FOLD FAMILY PROTEIN"/>
    <property type="match status" value="1"/>
</dbReference>
<dbReference type="InterPro" id="IPR050471">
    <property type="entry name" value="AB_hydrolase"/>
</dbReference>
<dbReference type="InterPro" id="IPR000073">
    <property type="entry name" value="AB_hydrolase_1"/>
</dbReference>
<dbReference type="InterPro" id="IPR013595">
    <property type="entry name" value="Pept_S33_TAP-like_C"/>
</dbReference>
<proteinExistence type="predicted"/>
<evidence type="ECO:0000313" key="4">
    <source>
        <dbReference type="Proteomes" id="UP001500274"/>
    </source>
</evidence>
<dbReference type="PANTHER" id="PTHR43433:SF5">
    <property type="entry name" value="AB HYDROLASE-1 DOMAIN-CONTAINING PROTEIN"/>
    <property type="match status" value="1"/>
</dbReference>
<name>A0ABN3PHJ2_9MICO</name>
<dbReference type="Pfam" id="PF08386">
    <property type="entry name" value="Abhydrolase_4"/>
    <property type="match status" value="1"/>
</dbReference>
<dbReference type="EMBL" id="BAAARI010000017">
    <property type="protein sequence ID" value="GAA2586120.1"/>
    <property type="molecule type" value="Genomic_DNA"/>
</dbReference>
<evidence type="ECO:0000259" key="2">
    <source>
        <dbReference type="Pfam" id="PF08386"/>
    </source>
</evidence>
<dbReference type="InterPro" id="IPR029058">
    <property type="entry name" value="AB_hydrolase_fold"/>
</dbReference>
<dbReference type="RefSeq" id="WP_344230241.1">
    <property type="nucleotide sequence ID" value="NZ_BAAARI010000017.1"/>
</dbReference>
<dbReference type="Gene3D" id="3.40.50.1820">
    <property type="entry name" value="alpha/beta hydrolase"/>
    <property type="match status" value="2"/>
</dbReference>
<feature type="domain" description="Peptidase S33 tripeptidyl aminopeptidase-like C-terminal" evidence="2">
    <location>
        <begin position="158"/>
        <end position="218"/>
    </location>
</feature>
<feature type="domain" description="AB hydrolase-1" evidence="1">
    <location>
        <begin position="56"/>
        <end position="126"/>
    </location>
</feature>
<comment type="caution">
    <text evidence="3">The sequence shown here is derived from an EMBL/GenBank/DDBJ whole genome shotgun (WGS) entry which is preliminary data.</text>
</comment>
<dbReference type="Pfam" id="PF00561">
    <property type="entry name" value="Abhydrolase_1"/>
    <property type="match status" value="1"/>
</dbReference>
<accession>A0ABN3PHJ2</accession>
<organism evidence="3 4">
    <name type="scientific">Microbacterium binotii</name>
    <dbReference type="NCBI Taxonomy" id="462710"/>
    <lineage>
        <taxon>Bacteria</taxon>
        <taxon>Bacillati</taxon>
        <taxon>Actinomycetota</taxon>
        <taxon>Actinomycetes</taxon>
        <taxon>Micrococcales</taxon>
        <taxon>Microbacteriaceae</taxon>
        <taxon>Microbacterium</taxon>
    </lineage>
</organism>
<evidence type="ECO:0000259" key="1">
    <source>
        <dbReference type="Pfam" id="PF00561"/>
    </source>
</evidence>
<keyword evidence="4" id="KW-1185">Reference proteome</keyword>
<protein>
    <recommendedName>
        <fullName evidence="5">Alpha/beta hydrolase</fullName>
    </recommendedName>
</protein>
<dbReference type="Proteomes" id="UP001500274">
    <property type="component" value="Unassembled WGS sequence"/>
</dbReference>
<evidence type="ECO:0000313" key="3">
    <source>
        <dbReference type="EMBL" id="GAA2586120.1"/>
    </source>
</evidence>